<proteinExistence type="predicted"/>
<reference evidence="1" key="1">
    <citation type="submission" date="2020-11" db="EMBL/GenBank/DDBJ databases">
        <authorList>
            <person name="Davenport K.M."/>
            <person name="Bickhart D.M."/>
            <person name="Smith T.P.L."/>
            <person name="Murdoch B.M."/>
            <person name="Rosen B.D."/>
        </authorList>
    </citation>
    <scope>NUCLEOTIDE SEQUENCE [LARGE SCALE GENOMIC DNA]</scope>
    <source>
        <strain evidence="1">OAR_USU_Benz2616</strain>
    </source>
</reference>
<accession>A0AC11CMZ7</accession>
<reference evidence="1" key="3">
    <citation type="submission" date="2025-09" db="UniProtKB">
        <authorList>
            <consortium name="Ensembl"/>
        </authorList>
    </citation>
    <scope>IDENTIFICATION</scope>
</reference>
<organism evidence="1">
    <name type="scientific">Ovis aries</name>
    <name type="common">Sheep</name>
    <dbReference type="NCBI Taxonomy" id="9940"/>
    <lineage>
        <taxon>Eukaryota</taxon>
        <taxon>Metazoa</taxon>
        <taxon>Chordata</taxon>
        <taxon>Craniata</taxon>
        <taxon>Vertebrata</taxon>
        <taxon>Euteleostomi</taxon>
        <taxon>Mammalia</taxon>
        <taxon>Eutheria</taxon>
        <taxon>Laurasiatheria</taxon>
        <taxon>Artiodactyla</taxon>
        <taxon>Ruminantia</taxon>
        <taxon>Pecora</taxon>
        <taxon>Bovidae</taxon>
        <taxon>Caprinae</taxon>
        <taxon>Ovis</taxon>
    </lineage>
</organism>
<name>A0AC11CMZ7_SHEEP</name>
<sequence length="304" mass="34229">MQSESGHVGIEERAFRETQDPYINPPIPFTGRIEGGLQDGHKVTVMGRVLSTDENRFQVDFQMGISDTNNVAFHFNPRFEGSGCVVCNTMQLGNWGPEEKKMQMPFQKGSLFEICFKVDSSSFKVTVNRSLFLDYAHRVPFDQVNAISIGGCVHVSYISFQPVPFTGRIEGGLQDAHKVTFMGRVLSTDENRFSVNFQTGISDTNNIAFHFNPRFDGGGYVVCNTRQQGNWGLEEKKMQMPFQKGSEFEICFDVDRSSFKVTVNGSLFLDYVHRVPFNQVNAISICGCMHVSYISFQICNPLPC</sequence>
<protein>
    <submittedName>
        <fullName evidence="1">Uncharacterized protein</fullName>
    </submittedName>
</protein>
<dbReference type="Ensembl" id="ENSOART00020038703.2">
    <property type="protein sequence ID" value="ENSOARP00020032058.2"/>
    <property type="gene ID" value="ENSOARG00020024714.2"/>
</dbReference>
<reference evidence="1" key="2">
    <citation type="submission" date="2025-08" db="UniProtKB">
        <authorList>
            <consortium name="Ensembl"/>
        </authorList>
    </citation>
    <scope>IDENTIFICATION</scope>
</reference>
<gene>
    <name evidence="1" type="primary">LOC114116901</name>
</gene>
<evidence type="ECO:0000313" key="1">
    <source>
        <dbReference type="Ensembl" id="ENSOARP00020032058.2"/>
    </source>
</evidence>